<dbReference type="GeneID" id="19882401"/>
<feature type="non-terminal residue" evidence="1">
    <location>
        <position position="158"/>
    </location>
</feature>
<keyword evidence="2" id="KW-1185">Reference proteome</keyword>
<name>L2GKB0_VITCO</name>
<dbReference type="HOGENOM" id="CLU_1673542_0_0_1"/>
<dbReference type="EMBL" id="JH370146">
    <property type="protein sequence ID" value="ELA41318.1"/>
    <property type="molecule type" value="Genomic_DNA"/>
</dbReference>
<accession>L2GKB0</accession>
<gene>
    <name evidence="1" type="ORF">VICG_01691</name>
</gene>
<evidence type="ECO:0000313" key="2">
    <source>
        <dbReference type="Proteomes" id="UP000011082"/>
    </source>
</evidence>
<reference evidence="2" key="1">
    <citation type="submission" date="2011-05" db="EMBL/GenBank/DDBJ databases">
        <title>The genome sequence of Vittaforma corneae strain ATCC 50505.</title>
        <authorList>
            <consortium name="The Broad Institute Genome Sequencing Platform"/>
            <person name="Cuomo C."/>
            <person name="Didier E."/>
            <person name="Bowers L."/>
            <person name="Young S.K."/>
            <person name="Zeng Q."/>
            <person name="Gargeya S."/>
            <person name="Fitzgerald M."/>
            <person name="Haas B."/>
            <person name="Abouelleil A."/>
            <person name="Alvarado L."/>
            <person name="Arachchi H.M."/>
            <person name="Berlin A."/>
            <person name="Chapman S.B."/>
            <person name="Gearin G."/>
            <person name="Goldberg J."/>
            <person name="Griggs A."/>
            <person name="Gujja S."/>
            <person name="Hansen M."/>
            <person name="Heiman D."/>
            <person name="Howarth C."/>
            <person name="Larimer J."/>
            <person name="Lui A."/>
            <person name="MacDonald P.J.P."/>
            <person name="McCowen C."/>
            <person name="Montmayeur A."/>
            <person name="Murphy C."/>
            <person name="Neiman D."/>
            <person name="Pearson M."/>
            <person name="Priest M."/>
            <person name="Roberts A."/>
            <person name="Saif S."/>
            <person name="Shea T."/>
            <person name="Sisk P."/>
            <person name="Stolte C."/>
            <person name="Sykes S."/>
            <person name="Wortman J."/>
            <person name="Nusbaum C."/>
            <person name="Birren B."/>
        </authorList>
    </citation>
    <scope>NUCLEOTIDE SEQUENCE [LARGE SCALE GENOMIC DNA]</scope>
    <source>
        <strain evidence="2">ATCC 50505</strain>
    </source>
</reference>
<organism evidence="1 2">
    <name type="scientific">Vittaforma corneae (strain ATCC 50505)</name>
    <name type="common">Microsporidian parasite</name>
    <name type="synonym">Nosema corneum</name>
    <dbReference type="NCBI Taxonomy" id="993615"/>
    <lineage>
        <taxon>Eukaryota</taxon>
        <taxon>Fungi</taxon>
        <taxon>Fungi incertae sedis</taxon>
        <taxon>Microsporidia</taxon>
        <taxon>Nosematidae</taxon>
        <taxon>Vittaforma</taxon>
    </lineage>
</organism>
<dbReference type="VEuPathDB" id="MicrosporidiaDB:VICG_01691"/>
<dbReference type="InParanoid" id="L2GKB0"/>
<sequence>MVPEQNIAQFLENFSKSDRIHLRTYNMLYESYRDPKNLRDLISLLIDSGVNVENLSVLLENIRMMEESDKTSSHALFDKTKPIKHSFESYESPNIASVDLSKRPEPVCGNSIDTSELPLKKSKVELEAGAEELSIPGLLLDSDRDDNELKEVSAKISV</sequence>
<proteinExistence type="predicted"/>
<dbReference type="RefSeq" id="XP_007605136.1">
    <property type="nucleotide sequence ID" value="XM_007605074.1"/>
</dbReference>
<protein>
    <submittedName>
        <fullName evidence="1">Uncharacterized protein</fullName>
    </submittedName>
</protein>
<dbReference type="Proteomes" id="UP000011082">
    <property type="component" value="Unassembled WGS sequence"/>
</dbReference>
<dbReference type="AlphaFoldDB" id="L2GKB0"/>
<evidence type="ECO:0000313" key="1">
    <source>
        <dbReference type="EMBL" id="ELA41318.1"/>
    </source>
</evidence>